<feature type="region of interest" description="Disordered" evidence="12">
    <location>
        <begin position="238"/>
        <end position="258"/>
    </location>
</feature>
<dbReference type="GO" id="GO:0003002">
    <property type="term" value="P:regionalization"/>
    <property type="evidence" value="ECO:0007669"/>
    <property type="project" value="UniProtKB-ARBA"/>
</dbReference>
<keyword evidence="3" id="KW-0963">Cytoplasm</keyword>
<evidence type="ECO:0000256" key="1">
    <source>
        <dbReference type="ARBA" id="ARBA00004430"/>
    </source>
</evidence>
<dbReference type="STRING" id="50429.A0A2B4STJ4"/>
<reference evidence="14" key="1">
    <citation type="journal article" date="2017" name="bioRxiv">
        <title>Comparative analysis of the genomes of Stylophora pistillata and Acropora digitifera provides evidence for extensive differences between species of corals.</title>
        <authorList>
            <person name="Voolstra C.R."/>
            <person name="Li Y."/>
            <person name="Liew Y.J."/>
            <person name="Baumgarten S."/>
            <person name="Zoccola D."/>
            <person name="Flot J.-F."/>
            <person name="Tambutte S."/>
            <person name="Allemand D."/>
            <person name="Aranda M."/>
        </authorList>
    </citation>
    <scope>NUCLEOTIDE SEQUENCE [LARGE SCALE GENOMIC DNA]</scope>
</reference>
<keyword evidence="14" id="KW-1185">Reference proteome</keyword>
<keyword evidence="10" id="KW-0966">Cell projection</keyword>
<dbReference type="GO" id="GO:0036157">
    <property type="term" value="C:outer dynein arm"/>
    <property type="evidence" value="ECO:0007669"/>
    <property type="project" value="TreeGrafter"/>
</dbReference>
<feature type="region of interest" description="Disordered" evidence="12">
    <location>
        <begin position="126"/>
        <end position="217"/>
    </location>
</feature>
<feature type="repeat" description="WD" evidence="11">
    <location>
        <begin position="534"/>
        <end position="567"/>
    </location>
</feature>
<evidence type="ECO:0000256" key="9">
    <source>
        <dbReference type="ARBA" id="ARBA00023212"/>
    </source>
</evidence>
<feature type="region of interest" description="Disordered" evidence="12">
    <location>
        <begin position="1"/>
        <end position="23"/>
    </location>
</feature>
<feature type="region of interest" description="Disordered" evidence="12">
    <location>
        <begin position="682"/>
        <end position="704"/>
    </location>
</feature>
<dbReference type="Gene3D" id="2.130.10.10">
    <property type="entry name" value="YVTN repeat-like/Quinoprotein amine dehydrogenase"/>
    <property type="match status" value="2"/>
</dbReference>
<keyword evidence="4 11" id="KW-0853">WD repeat</keyword>
<dbReference type="FunFam" id="2.130.10.10:FF:000349">
    <property type="entry name" value="Dynein axonemal intermediate chain 1"/>
    <property type="match status" value="1"/>
</dbReference>
<dbReference type="FunFam" id="2.130.10.10:FF:000251">
    <property type="entry name" value="Dynein axonemal intermediate chain 1"/>
    <property type="match status" value="1"/>
</dbReference>
<keyword evidence="7" id="KW-0243">Dynein</keyword>
<dbReference type="SMART" id="SM00320">
    <property type="entry name" value="WD40"/>
    <property type="match status" value="4"/>
</dbReference>
<dbReference type="SUPFAM" id="SSF50978">
    <property type="entry name" value="WD40 repeat-like"/>
    <property type="match status" value="1"/>
</dbReference>
<sequence>MKKGNVKVVKADKKPGVTPSNAAVKSVSKTATVKAKKKEDDDATQIGDDLDEWMQPKQLIKPDDQLELTEAELKEEFTRILTANNPHAPSNIVRYSFKEKCYKPTSSVDQLAIHFALDGNMLHKDSDEARRQRARQGLEAEHDAGEPGEEEDKENKAVEAVEEKPAEEVRPDSSASVGGKNETKLTNQFNFSERASQTYNNPYRERGTSTEPPPRANFSATANQWEIYDAYVEDLQRQEKMKEKESRKTQTFKKDDDKKKKLMQVEVQGDDISRISKPCKIVERMVNQNTYDDIAQDFKYWEDAADEFKDQEGTLLPLWKFSCEKSKRMAVTSLCWSPRYHDLFGVGHGSYDFLKQSNGMVTMYTLKNPSFPEYICETESGVMCLDFHPEHPNYIAVGFYDGSVGVYTVIQLTNKIELMYRSTAKTGKHTDPVWQVKWQKDDLDNNMNFFSVSSDGRITQWTIVKSELRHTDIITLKQGNASEGEGDNSQLPSLGCGTAFDFHKTMDYMFLVGTEEGKIHKCSKTYSSQFLETYDAHHMAVYSVKWNHFHPKIFISCSADWTVKIWDHHYLEPMFTFDLNNSVGDVAWAPYASTVFAACTTDGRVYVYDLNVNKYEPLSEQSVANKKRTKLTHLAFNPEYPVLIVGDDRGYVTSLKLSPNLRKATQPKEEIPILVLTQAVDSDDEPLSPPPIVFTPEKAKGPENEMAKVEKLLSLVREPSAKN</sequence>
<evidence type="ECO:0000256" key="7">
    <source>
        <dbReference type="ARBA" id="ARBA00023017"/>
    </source>
</evidence>
<dbReference type="InterPro" id="IPR015943">
    <property type="entry name" value="WD40/YVTN_repeat-like_dom_sf"/>
</dbReference>
<dbReference type="InterPro" id="IPR050687">
    <property type="entry name" value="Dynein_IC"/>
</dbReference>
<feature type="compositionally biased region" description="Basic and acidic residues" evidence="12">
    <location>
        <begin position="153"/>
        <end position="171"/>
    </location>
</feature>
<protein>
    <submittedName>
        <fullName evidence="13">Dynein intermediate chain 2, ciliary</fullName>
    </submittedName>
</protein>
<feature type="compositionally biased region" description="Polar residues" evidence="12">
    <location>
        <begin position="184"/>
        <end position="201"/>
    </location>
</feature>
<organism evidence="13 14">
    <name type="scientific">Stylophora pistillata</name>
    <name type="common">Smooth cauliflower coral</name>
    <dbReference type="NCBI Taxonomy" id="50429"/>
    <lineage>
        <taxon>Eukaryota</taxon>
        <taxon>Metazoa</taxon>
        <taxon>Cnidaria</taxon>
        <taxon>Anthozoa</taxon>
        <taxon>Hexacorallia</taxon>
        <taxon>Scleractinia</taxon>
        <taxon>Astrocoeniina</taxon>
        <taxon>Pocilloporidae</taxon>
        <taxon>Stylophora</taxon>
    </lineage>
</organism>
<gene>
    <name evidence="13" type="ORF">AWC38_SpisGene3372</name>
</gene>
<evidence type="ECO:0000256" key="12">
    <source>
        <dbReference type="SAM" id="MobiDB-lite"/>
    </source>
</evidence>
<dbReference type="PANTHER" id="PTHR12442">
    <property type="entry name" value="DYNEIN INTERMEDIATE CHAIN"/>
    <property type="match status" value="1"/>
</dbReference>
<comment type="similarity">
    <text evidence="2">Belongs to the dynein intermediate chain family.</text>
</comment>
<evidence type="ECO:0000313" key="14">
    <source>
        <dbReference type="Proteomes" id="UP000225706"/>
    </source>
</evidence>
<dbReference type="PANTHER" id="PTHR12442:SF11">
    <property type="entry name" value="DYNEIN AXONEMAL INTERMEDIATE CHAIN 1"/>
    <property type="match status" value="1"/>
</dbReference>
<keyword evidence="8" id="KW-0505">Motor protein</keyword>
<dbReference type="AlphaFoldDB" id="A0A2B4STJ4"/>
<proteinExistence type="inferred from homology"/>
<keyword evidence="6" id="KW-0677">Repeat</keyword>
<dbReference type="Proteomes" id="UP000225706">
    <property type="component" value="Unassembled WGS sequence"/>
</dbReference>
<evidence type="ECO:0000256" key="3">
    <source>
        <dbReference type="ARBA" id="ARBA00022490"/>
    </source>
</evidence>
<dbReference type="GO" id="GO:0045503">
    <property type="term" value="F:dynein light chain binding"/>
    <property type="evidence" value="ECO:0007669"/>
    <property type="project" value="TreeGrafter"/>
</dbReference>
<evidence type="ECO:0000256" key="11">
    <source>
        <dbReference type="PROSITE-ProRule" id="PRU00221"/>
    </source>
</evidence>
<dbReference type="InterPro" id="IPR036322">
    <property type="entry name" value="WD40_repeat_dom_sf"/>
</dbReference>
<dbReference type="GO" id="GO:0005874">
    <property type="term" value="C:microtubule"/>
    <property type="evidence" value="ECO:0007669"/>
    <property type="project" value="UniProtKB-KW"/>
</dbReference>
<dbReference type="Pfam" id="PF00400">
    <property type="entry name" value="WD40"/>
    <property type="match status" value="2"/>
</dbReference>
<dbReference type="GO" id="GO:0003341">
    <property type="term" value="P:cilium movement"/>
    <property type="evidence" value="ECO:0007669"/>
    <property type="project" value="TreeGrafter"/>
</dbReference>
<dbReference type="PROSITE" id="PS50082">
    <property type="entry name" value="WD_REPEATS_2"/>
    <property type="match status" value="1"/>
</dbReference>
<dbReference type="InterPro" id="IPR001680">
    <property type="entry name" value="WD40_rpt"/>
</dbReference>
<dbReference type="GO" id="GO:0036158">
    <property type="term" value="P:outer dynein arm assembly"/>
    <property type="evidence" value="ECO:0007669"/>
    <property type="project" value="TreeGrafter"/>
</dbReference>
<evidence type="ECO:0000313" key="13">
    <source>
        <dbReference type="EMBL" id="PFX31807.1"/>
    </source>
</evidence>
<dbReference type="GO" id="GO:0045504">
    <property type="term" value="F:dynein heavy chain binding"/>
    <property type="evidence" value="ECO:0007669"/>
    <property type="project" value="TreeGrafter"/>
</dbReference>
<evidence type="ECO:0000256" key="10">
    <source>
        <dbReference type="ARBA" id="ARBA00023273"/>
    </source>
</evidence>
<evidence type="ECO:0000256" key="4">
    <source>
        <dbReference type="ARBA" id="ARBA00022574"/>
    </source>
</evidence>
<dbReference type="PROSITE" id="PS50294">
    <property type="entry name" value="WD_REPEATS_REGION"/>
    <property type="match status" value="1"/>
</dbReference>
<keyword evidence="9" id="KW-0206">Cytoskeleton</keyword>
<evidence type="ECO:0000256" key="5">
    <source>
        <dbReference type="ARBA" id="ARBA00022701"/>
    </source>
</evidence>
<evidence type="ECO:0000256" key="8">
    <source>
        <dbReference type="ARBA" id="ARBA00023175"/>
    </source>
</evidence>
<comment type="caution">
    <text evidence="13">The sequence shown here is derived from an EMBL/GenBank/DDBJ whole genome shotgun (WGS) entry which is preliminary data.</text>
</comment>
<evidence type="ECO:0000256" key="6">
    <source>
        <dbReference type="ARBA" id="ARBA00022737"/>
    </source>
</evidence>
<dbReference type="EMBL" id="LSMT01000031">
    <property type="protein sequence ID" value="PFX31807.1"/>
    <property type="molecule type" value="Genomic_DNA"/>
</dbReference>
<keyword evidence="5" id="KW-0493">Microtubule</keyword>
<accession>A0A2B4STJ4</accession>
<comment type="subcellular location">
    <subcellularLocation>
        <location evidence="1">Cytoplasm</location>
        <location evidence="1">Cytoskeleton</location>
        <location evidence="1">Cilium axoneme</location>
    </subcellularLocation>
</comment>
<name>A0A2B4STJ4_STYPI</name>
<dbReference type="OrthoDB" id="10261376at2759"/>
<evidence type="ECO:0000256" key="2">
    <source>
        <dbReference type="ARBA" id="ARBA00011059"/>
    </source>
</evidence>
<feature type="compositionally biased region" description="Basic and acidic residues" evidence="12">
    <location>
        <begin position="126"/>
        <end position="145"/>
    </location>
</feature>